<organism evidence="2 3">
    <name type="scientific">Bacillus bingmayongensis</name>
    <dbReference type="NCBI Taxonomy" id="1150157"/>
    <lineage>
        <taxon>Bacteria</taxon>
        <taxon>Bacillati</taxon>
        <taxon>Bacillota</taxon>
        <taxon>Bacilli</taxon>
        <taxon>Bacillales</taxon>
        <taxon>Bacillaceae</taxon>
        <taxon>Bacillus</taxon>
    </lineage>
</organism>
<evidence type="ECO:0000313" key="3">
    <source>
        <dbReference type="Proteomes" id="UP001291930"/>
    </source>
</evidence>
<feature type="transmembrane region" description="Helical" evidence="1">
    <location>
        <begin position="12"/>
        <end position="34"/>
    </location>
</feature>
<dbReference type="EMBL" id="JAXOVW010000017">
    <property type="protein sequence ID" value="MDZ5607517.1"/>
    <property type="molecule type" value="Genomic_DNA"/>
</dbReference>
<dbReference type="InterPro" id="IPR053468">
    <property type="entry name" value="ComGE-like"/>
</dbReference>
<dbReference type="Proteomes" id="UP001291930">
    <property type="component" value="Unassembled WGS sequence"/>
</dbReference>
<keyword evidence="1" id="KW-1133">Transmembrane helix</keyword>
<evidence type="ECO:0000256" key="1">
    <source>
        <dbReference type="SAM" id="Phobius"/>
    </source>
</evidence>
<comment type="caution">
    <text evidence="2">The sequence shown here is derived from an EMBL/GenBank/DDBJ whole genome shotgun (WGS) entry which is preliminary data.</text>
</comment>
<gene>
    <name evidence="2" type="primary">comGE</name>
    <name evidence="2" type="ORF">U2I54_10540</name>
</gene>
<keyword evidence="3" id="KW-1185">Reference proteome</keyword>
<dbReference type="RefSeq" id="WP_374217613.1">
    <property type="nucleotide sequence ID" value="NZ_JAXOVW010000017.1"/>
</dbReference>
<keyword evidence="1" id="KW-0812">Transmembrane</keyword>
<name>A0ABU5JVQ3_9BACI</name>
<sequence>MKCQKGSVMLEMLASLSLLMMAVSLLLPQTLLIMQERKNIQFRYKAHVLLKKEAALYMYQNRPKQQKEETVDGVLYQTHWRGEEVCAIWEDVKQKKMEQCRHVQK</sequence>
<keyword evidence="1" id="KW-0472">Membrane</keyword>
<proteinExistence type="predicted"/>
<reference evidence="3" key="1">
    <citation type="submission" date="2023-11" db="EMBL/GenBank/DDBJ databases">
        <title>Genome Sequence of Bacillus pseudomycoides stain BUPM19.</title>
        <authorList>
            <person name="Farhat A."/>
        </authorList>
    </citation>
    <scope>NUCLEOTIDE SEQUENCE [LARGE SCALE GENOMIC DNA]</scope>
    <source>
        <strain evidence="3">BUPM19</strain>
    </source>
</reference>
<protein>
    <submittedName>
        <fullName evidence="2">Competence type IV pilus minor pilin ComGE</fullName>
    </submittedName>
</protein>
<accession>A0ABU5JVQ3</accession>
<evidence type="ECO:0000313" key="2">
    <source>
        <dbReference type="EMBL" id="MDZ5607517.1"/>
    </source>
</evidence>
<dbReference type="NCBIfam" id="NF041013">
    <property type="entry name" value="T4P_ComGE"/>
    <property type="match status" value="1"/>
</dbReference>